<evidence type="ECO:0000313" key="4">
    <source>
        <dbReference type="Proteomes" id="UP000254209"/>
    </source>
</evidence>
<dbReference type="SUPFAM" id="SSF55797">
    <property type="entry name" value="PR-1-like"/>
    <property type="match status" value="1"/>
</dbReference>
<feature type="chain" id="PRO_5016754483" evidence="1">
    <location>
        <begin position="20"/>
        <end position="195"/>
    </location>
</feature>
<dbReference type="Pfam" id="PF00188">
    <property type="entry name" value="CAP"/>
    <property type="match status" value="1"/>
</dbReference>
<feature type="domain" description="SCP" evidence="2">
    <location>
        <begin position="40"/>
        <end position="167"/>
    </location>
</feature>
<dbReference type="EMBL" id="UFSO01000003">
    <property type="protein sequence ID" value="SSY80805.1"/>
    <property type="molecule type" value="Genomic_DNA"/>
</dbReference>
<keyword evidence="4" id="KW-1185">Reference proteome</keyword>
<name>A0A376BVH5_9NEIS</name>
<dbReference type="Gene3D" id="3.40.33.10">
    <property type="entry name" value="CAP"/>
    <property type="match status" value="1"/>
</dbReference>
<dbReference type="PANTHER" id="PTHR31157:SF1">
    <property type="entry name" value="SCP DOMAIN-CONTAINING PROTEIN"/>
    <property type="match status" value="1"/>
</dbReference>
<evidence type="ECO:0000259" key="2">
    <source>
        <dbReference type="Pfam" id="PF00188"/>
    </source>
</evidence>
<dbReference type="InterPro" id="IPR014044">
    <property type="entry name" value="CAP_dom"/>
</dbReference>
<feature type="signal peptide" evidence="1">
    <location>
        <begin position="1"/>
        <end position="19"/>
    </location>
</feature>
<reference evidence="3 4" key="1">
    <citation type="submission" date="2018-06" db="EMBL/GenBank/DDBJ databases">
        <authorList>
            <consortium name="Pathogen Informatics"/>
            <person name="Doyle S."/>
        </authorList>
    </citation>
    <scope>NUCLEOTIDE SEQUENCE [LARGE SCALE GENOMIC DNA]</scope>
    <source>
        <strain evidence="3 4">NCTC10283</strain>
    </source>
</reference>
<dbReference type="Proteomes" id="UP000254209">
    <property type="component" value="Unassembled WGS sequence"/>
</dbReference>
<gene>
    <name evidence="3" type="ORF">NCTC10283_02366</name>
</gene>
<organism evidence="3 4">
    <name type="scientific">Alysiella crassa</name>
    <dbReference type="NCBI Taxonomy" id="153491"/>
    <lineage>
        <taxon>Bacteria</taxon>
        <taxon>Pseudomonadati</taxon>
        <taxon>Pseudomonadota</taxon>
        <taxon>Betaproteobacteria</taxon>
        <taxon>Neisseriales</taxon>
        <taxon>Neisseriaceae</taxon>
        <taxon>Alysiella</taxon>
    </lineage>
</organism>
<dbReference type="PANTHER" id="PTHR31157">
    <property type="entry name" value="SCP DOMAIN-CONTAINING PROTEIN"/>
    <property type="match status" value="1"/>
</dbReference>
<protein>
    <submittedName>
        <fullName evidence="3">Uncharacterized protein, YkwD family</fullName>
    </submittedName>
</protein>
<sequence length="195" mass="22162">MKKLAILTLLFGFTTFVHAVPQVKMAQVGAAKSVSPQEMLSAVNAIRAKSRMCGKTMMPAVPPLKWNSTLAYSAGKHAQDMAYHKFYKHKNKQGLDPFDRHKRDGYKGWGGVENITAGNETLEDALSHLLESEYHCKTLMNQYITEMGMAQVFVPQSQYGNYWVQNFGIDPQRFYELKGYPVERAKRLPFGKMFD</sequence>
<keyword evidence="1" id="KW-0732">Signal</keyword>
<dbReference type="CDD" id="cd05379">
    <property type="entry name" value="CAP_bacterial"/>
    <property type="match status" value="1"/>
</dbReference>
<proteinExistence type="predicted"/>
<accession>A0A376BVH5</accession>
<dbReference type="STRING" id="1120980.GCA_000745955_01082"/>
<dbReference type="AlphaFoldDB" id="A0A376BVH5"/>
<evidence type="ECO:0000256" key="1">
    <source>
        <dbReference type="SAM" id="SignalP"/>
    </source>
</evidence>
<evidence type="ECO:0000313" key="3">
    <source>
        <dbReference type="EMBL" id="SSY80805.1"/>
    </source>
</evidence>
<dbReference type="InterPro" id="IPR035940">
    <property type="entry name" value="CAP_sf"/>
</dbReference>